<keyword evidence="6 9" id="KW-0057">Aromatic amino acid biosynthesis</keyword>
<dbReference type="EMBL" id="JFZT01000039">
    <property type="protein sequence ID" value="EZQ06840.1"/>
    <property type="molecule type" value="Genomic_DNA"/>
</dbReference>
<keyword evidence="7 9" id="KW-0456">Lyase</keyword>
<accession>A0A031LQ50</accession>
<dbReference type="OrthoDB" id="25658at2157"/>
<evidence type="ECO:0000256" key="8">
    <source>
        <dbReference type="ARBA" id="ARBA00049047"/>
    </source>
</evidence>
<proteinExistence type="inferred from homology"/>
<evidence type="ECO:0000256" key="4">
    <source>
        <dbReference type="ARBA" id="ARBA00022605"/>
    </source>
</evidence>
<dbReference type="SUPFAM" id="SSF51366">
    <property type="entry name" value="Ribulose-phoshate binding barrel"/>
    <property type="match status" value="1"/>
</dbReference>
<evidence type="ECO:0000256" key="6">
    <source>
        <dbReference type="ARBA" id="ARBA00023141"/>
    </source>
</evidence>
<dbReference type="EC" id="4.2.1.20" evidence="9"/>
<protein>
    <recommendedName>
        <fullName evidence="9">Tryptophan synthase alpha chain</fullName>
        <ecNumber evidence="9">4.2.1.20</ecNumber>
    </recommendedName>
</protein>
<evidence type="ECO:0000256" key="1">
    <source>
        <dbReference type="ARBA" id="ARBA00003365"/>
    </source>
</evidence>
<dbReference type="GO" id="GO:0005829">
    <property type="term" value="C:cytosol"/>
    <property type="evidence" value="ECO:0007669"/>
    <property type="project" value="TreeGrafter"/>
</dbReference>
<comment type="pathway">
    <text evidence="2 9">Amino-acid biosynthesis; L-tryptophan biosynthesis; L-tryptophan from chorismate: step 5/5.</text>
</comment>
<dbReference type="AlphaFoldDB" id="A0A031LQ50"/>
<evidence type="ECO:0000256" key="10">
    <source>
        <dbReference type="RuleBase" id="RU003662"/>
    </source>
</evidence>
<dbReference type="PANTHER" id="PTHR43406">
    <property type="entry name" value="TRYPTOPHAN SYNTHASE, ALPHA CHAIN"/>
    <property type="match status" value="1"/>
</dbReference>
<dbReference type="PANTHER" id="PTHR43406:SF1">
    <property type="entry name" value="TRYPTOPHAN SYNTHASE ALPHA CHAIN, CHLOROPLASTIC"/>
    <property type="match status" value="1"/>
</dbReference>
<comment type="subunit">
    <text evidence="3 9">Tetramer of two alpha and two beta chains.</text>
</comment>
<dbReference type="InterPro" id="IPR018204">
    <property type="entry name" value="Trp_synthase_alpha_AS"/>
</dbReference>
<keyword evidence="12" id="KW-1185">Reference proteome</keyword>
<dbReference type="Pfam" id="PF00290">
    <property type="entry name" value="Trp_syntA"/>
    <property type="match status" value="1"/>
</dbReference>
<dbReference type="PROSITE" id="PS00167">
    <property type="entry name" value="TRP_SYNTHASE_ALPHA"/>
    <property type="match status" value="1"/>
</dbReference>
<comment type="similarity">
    <text evidence="9 10">Belongs to the TrpA family.</text>
</comment>
<dbReference type="InterPro" id="IPR013785">
    <property type="entry name" value="Aldolase_TIM"/>
</dbReference>
<dbReference type="Proteomes" id="UP000024332">
    <property type="component" value="Unassembled WGS sequence"/>
</dbReference>
<evidence type="ECO:0000256" key="5">
    <source>
        <dbReference type="ARBA" id="ARBA00022822"/>
    </source>
</evidence>
<comment type="function">
    <text evidence="1 9">The alpha subunit is responsible for the aldol cleavage of indoleglycerol phosphate to indole and glyceraldehyde 3-phosphate.</text>
</comment>
<evidence type="ECO:0000256" key="9">
    <source>
        <dbReference type="HAMAP-Rule" id="MF_00131"/>
    </source>
</evidence>
<dbReference type="NCBIfam" id="TIGR00262">
    <property type="entry name" value="trpA"/>
    <property type="match status" value="1"/>
</dbReference>
<dbReference type="NCBIfam" id="NF009621">
    <property type="entry name" value="PRK13125.1"/>
    <property type="match status" value="1"/>
</dbReference>
<dbReference type="HAMAP" id="MF_00131">
    <property type="entry name" value="Trp_synth_alpha"/>
    <property type="match status" value="1"/>
</dbReference>
<evidence type="ECO:0000256" key="7">
    <source>
        <dbReference type="ARBA" id="ARBA00023239"/>
    </source>
</evidence>
<dbReference type="STRING" id="1160895.CM19_05565"/>
<dbReference type="InterPro" id="IPR002028">
    <property type="entry name" value="Trp_synthase_suA"/>
</dbReference>
<comment type="caution">
    <text evidence="11">The sequence shown here is derived from an EMBL/GenBank/DDBJ whole genome shotgun (WGS) entry which is preliminary data.</text>
</comment>
<dbReference type="Gene3D" id="3.20.20.70">
    <property type="entry name" value="Aldolase class I"/>
    <property type="match status" value="1"/>
</dbReference>
<reference evidence="11 12" key="1">
    <citation type="submission" date="2014-03" db="EMBL/GenBank/DDBJ databases">
        <title>Draft genome sequence of the novel thermoacidophilic archaea Acidianus copahuensis ALE1 strain, isolated from Copahue volcanic area in Neuquen Argentina.</title>
        <authorList>
            <person name="Urbieta M.S."/>
            <person name="Rascovan N."/>
            <person name="Castro C."/>
            <person name="Revale S."/>
            <person name="Giaveno M.A."/>
            <person name="Vazquez M.P."/>
            <person name="Donati E.R."/>
        </authorList>
    </citation>
    <scope>NUCLEOTIDE SEQUENCE [LARGE SCALE GENOMIC DNA]</scope>
    <source>
        <strain evidence="11 12">ALE1</strain>
    </source>
</reference>
<dbReference type="RefSeq" id="WP_150111389.1">
    <property type="nucleotide sequence ID" value="NZ_JFZT01000039.1"/>
</dbReference>
<dbReference type="UniPathway" id="UPA00035">
    <property type="reaction ID" value="UER00044"/>
</dbReference>
<dbReference type="CDD" id="cd04724">
    <property type="entry name" value="Tryptophan_synthase_alpha"/>
    <property type="match status" value="1"/>
</dbReference>
<keyword evidence="4 9" id="KW-0028">Amino-acid biosynthesis</keyword>
<organism evidence="11 12">
    <name type="scientific">Candidatus Acidianus copahuensis</name>
    <dbReference type="NCBI Taxonomy" id="1160895"/>
    <lineage>
        <taxon>Archaea</taxon>
        <taxon>Thermoproteota</taxon>
        <taxon>Thermoprotei</taxon>
        <taxon>Sulfolobales</taxon>
        <taxon>Sulfolobaceae</taxon>
        <taxon>Acidianus</taxon>
    </lineage>
</organism>
<dbReference type="GO" id="GO:0004834">
    <property type="term" value="F:tryptophan synthase activity"/>
    <property type="evidence" value="ECO:0007669"/>
    <property type="project" value="UniProtKB-UniRule"/>
</dbReference>
<keyword evidence="5 9" id="KW-0822">Tryptophan biosynthesis</keyword>
<dbReference type="InterPro" id="IPR011060">
    <property type="entry name" value="RibuloseP-bd_barrel"/>
</dbReference>
<name>A0A031LQ50_9CREN</name>
<evidence type="ECO:0000313" key="12">
    <source>
        <dbReference type="Proteomes" id="UP000024332"/>
    </source>
</evidence>
<sequence length="245" mass="27646">MEMKMLVSYMTLGYPEEEQYLEFVERSVKEGSDILEIGVPPKYAKYDGPVIRKSYKTVSGKIKDIWSLLKETRERVRIPIVILTYLEDWVPTLNDFLAKLYSIGIDGLLFPDLLIDYIDDYEEYVKKIKDAGLKAVIFTAPSVPDPLIQKTSTISDLFLYYGVRPTTGVPIPVSVDSLITRVRILVSNKLVVGFGLSDTEDMRKAMRAGADGIAIGTAYIEAIEKGGVDEAIKLVKQYREILNEF</sequence>
<feature type="active site" description="Proton acceptor" evidence="9">
    <location>
        <position position="47"/>
    </location>
</feature>
<gene>
    <name evidence="9 11" type="primary">trpA</name>
    <name evidence="11" type="ORF">CM19_05565</name>
</gene>
<comment type="catalytic activity">
    <reaction evidence="8 9">
        <text>(1S,2R)-1-C-(indol-3-yl)glycerol 3-phosphate + L-serine = D-glyceraldehyde 3-phosphate + L-tryptophan + H2O</text>
        <dbReference type="Rhea" id="RHEA:10532"/>
        <dbReference type="ChEBI" id="CHEBI:15377"/>
        <dbReference type="ChEBI" id="CHEBI:33384"/>
        <dbReference type="ChEBI" id="CHEBI:57912"/>
        <dbReference type="ChEBI" id="CHEBI:58866"/>
        <dbReference type="ChEBI" id="CHEBI:59776"/>
        <dbReference type="EC" id="4.2.1.20"/>
    </reaction>
</comment>
<evidence type="ECO:0000256" key="2">
    <source>
        <dbReference type="ARBA" id="ARBA00004733"/>
    </source>
</evidence>
<evidence type="ECO:0000256" key="3">
    <source>
        <dbReference type="ARBA" id="ARBA00011270"/>
    </source>
</evidence>
<evidence type="ECO:0000313" key="11">
    <source>
        <dbReference type="EMBL" id="EZQ06840.1"/>
    </source>
</evidence>
<feature type="active site" description="Proton acceptor" evidence="9">
    <location>
        <position position="36"/>
    </location>
</feature>